<dbReference type="EMBL" id="JAYKXP010000047">
    <property type="protein sequence ID" value="KAK7037344.1"/>
    <property type="molecule type" value="Genomic_DNA"/>
</dbReference>
<evidence type="ECO:0000256" key="1">
    <source>
        <dbReference type="SAM" id="MobiDB-lite"/>
    </source>
</evidence>
<name>A0AAW0CH47_9AGAR</name>
<evidence type="ECO:0000313" key="2">
    <source>
        <dbReference type="EMBL" id="KAK7037344.1"/>
    </source>
</evidence>
<accession>A0AAW0CH47</accession>
<sequence length="673" mass="77933">MSRQGLAATTPDGRWVVTTADSCYIPKPDLDRRRLHQRLDYSFGEDDPLLFPQLYLRQRCHWSVIARKPMDPADTRRRWWDMLARDHFEEAEGSMSGLGRWKEGSLDIFKEDYIALRRRAREHEAARVQIGSSPNMVVSILLAQLDNTLGYLLHVTVPFKQAQQLLCRFQRWFLELTAALDWIEVFRPIMEGKRSKGKDSVDRVGTFTGDLVEYKQLHSAGIPTWHIRPIAEKSFVGFDKQYKDTQFTTPDMMGIEKRVIENGRCLYEGSWDTVSRAVAMENYLRALTSMENPFGACFPEPPQATEHLASSSKPPQNTLPERPSTQVHSHRHQPYKKLEAKPKKDQIFRDKFTEITTPYSPFVPPFWVQALGSIDKSKRPPKDEVPNSGYVFPDPGLFLAASPDKLDRYLRKWLDLRDILSFRVMMRSPCLASVAWSPTQWRTLLALTDAYPSKPNSQMQLSRNAVDRLLGECMKFYGIRRREDALVVKEYHFTWRGVQYPIGRLHDPKIVKEIVWELYELNFRHEFHALDIMIRRQRKAPTFGEDPWGSMYQAGNASDTCHDEVQTCFPGNKTSCPSEIYWDVAAEGVAADSLASRIPWILCMKKVLKTWPGSEAYMLLQTDRERPEQFTDTEALDLEKSVALFYCQSFYNKFGRPPIIPHCLHELNDGHNR</sequence>
<protein>
    <submittedName>
        <fullName evidence="2">Uncharacterized protein</fullName>
    </submittedName>
</protein>
<proteinExistence type="predicted"/>
<gene>
    <name evidence="2" type="ORF">VNI00_011094</name>
</gene>
<dbReference type="Proteomes" id="UP001383192">
    <property type="component" value="Unassembled WGS sequence"/>
</dbReference>
<organism evidence="2 3">
    <name type="scientific">Paramarasmius palmivorus</name>
    <dbReference type="NCBI Taxonomy" id="297713"/>
    <lineage>
        <taxon>Eukaryota</taxon>
        <taxon>Fungi</taxon>
        <taxon>Dikarya</taxon>
        <taxon>Basidiomycota</taxon>
        <taxon>Agaricomycotina</taxon>
        <taxon>Agaricomycetes</taxon>
        <taxon>Agaricomycetidae</taxon>
        <taxon>Agaricales</taxon>
        <taxon>Marasmiineae</taxon>
        <taxon>Marasmiaceae</taxon>
        <taxon>Paramarasmius</taxon>
    </lineage>
</organism>
<feature type="region of interest" description="Disordered" evidence="1">
    <location>
        <begin position="297"/>
        <end position="336"/>
    </location>
</feature>
<evidence type="ECO:0000313" key="3">
    <source>
        <dbReference type="Proteomes" id="UP001383192"/>
    </source>
</evidence>
<comment type="caution">
    <text evidence="2">The sequence shown here is derived from an EMBL/GenBank/DDBJ whole genome shotgun (WGS) entry which is preliminary data.</text>
</comment>
<reference evidence="2 3" key="1">
    <citation type="submission" date="2024-01" db="EMBL/GenBank/DDBJ databases">
        <title>A draft genome for a cacao thread blight-causing isolate of Paramarasmius palmivorus.</title>
        <authorList>
            <person name="Baruah I.K."/>
            <person name="Bukari Y."/>
            <person name="Amoako-Attah I."/>
            <person name="Meinhardt L.W."/>
            <person name="Bailey B.A."/>
            <person name="Cohen S.P."/>
        </authorList>
    </citation>
    <scope>NUCLEOTIDE SEQUENCE [LARGE SCALE GENOMIC DNA]</scope>
    <source>
        <strain evidence="2 3">GH-12</strain>
    </source>
</reference>
<keyword evidence="3" id="KW-1185">Reference proteome</keyword>
<dbReference type="AlphaFoldDB" id="A0AAW0CH47"/>
<feature type="compositionally biased region" description="Polar residues" evidence="1">
    <location>
        <begin position="308"/>
        <end position="327"/>
    </location>
</feature>